<gene>
    <name evidence="10" type="primary">rpoA</name>
    <name evidence="10" type="ORF">SCFA_150029</name>
</gene>
<dbReference type="NCBIfam" id="NF003513">
    <property type="entry name" value="PRK05182.1-2"/>
    <property type="match status" value="1"/>
</dbReference>
<dbReference type="EMBL" id="CAADRM010000057">
    <property type="protein sequence ID" value="VFU12838.1"/>
    <property type="molecule type" value="Genomic_DNA"/>
</dbReference>
<dbReference type="NCBIfam" id="TIGR02027">
    <property type="entry name" value="rpoA"/>
    <property type="match status" value="1"/>
</dbReference>
<evidence type="ECO:0000256" key="5">
    <source>
        <dbReference type="ARBA" id="ARBA00022695"/>
    </source>
</evidence>
<dbReference type="SMART" id="SM00662">
    <property type="entry name" value="RPOLD"/>
    <property type="match status" value="1"/>
</dbReference>
<dbReference type="Pfam" id="PF01193">
    <property type="entry name" value="RNA_pol_L"/>
    <property type="match status" value="1"/>
</dbReference>
<keyword evidence="3" id="KW-0240">DNA-directed RNA polymerase</keyword>
<organism evidence="10">
    <name type="scientific">anaerobic digester metagenome</name>
    <dbReference type="NCBI Taxonomy" id="1263854"/>
    <lineage>
        <taxon>unclassified sequences</taxon>
        <taxon>metagenomes</taxon>
        <taxon>ecological metagenomes</taxon>
    </lineage>
</organism>
<dbReference type="GO" id="GO:0003899">
    <property type="term" value="F:DNA-directed RNA polymerase activity"/>
    <property type="evidence" value="ECO:0007669"/>
    <property type="project" value="UniProtKB-EC"/>
</dbReference>
<evidence type="ECO:0000256" key="1">
    <source>
        <dbReference type="ARBA" id="ARBA00007123"/>
    </source>
</evidence>
<dbReference type="SUPFAM" id="SSF47789">
    <property type="entry name" value="C-terminal domain of RNA polymerase alpha subunit"/>
    <property type="match status" value="1"/>
</dbReference>
<dbReference type="SUPFAM" id="SSF56553">
    <property type="entry name" value="Insert subdomain of RNA polymerase alpha subunit"/>
    <property type="match status" value="1"/>
</dbReference>
<evidence type="ECO:0000256" key="3">
    <source>
        <dbReference type="ARBA" id="ARBA00022478"/>
    </source>
</evidence>
<dbReference type="GO" id="GO:0006351">
    <property type="term" value="P:DNA-templated transcription"/>
    <property type="evidence" value="ECO:0007669"/>
    <property type="project" value="InterPro"/>
</dbReference>
<dbReference type="AlphaFoldDB" id="A0A485LZ11"/>
<feature type="domain" description="DNA-directed RNA polymerase RpoA/D/Rpb3-type" evidence="9">
    <location>
        <begin position="26"/>
        <end position="236"/>
    </location>
</feature>
<evidence type="ECO:0000256" key="6">
    <source>
        <dbReference type="ARBA" id="ARBA00023163"/>
    </source>
</evidence>
<dbReference type="InterPro" id="IPR011263">
    <property type="entry name" value="DNA-dir_RNA_pol_RpoA/D/Rpb3"/>
</dbReference>
<dbReference type="Gene3D" id="1.10.150.20">
    <property type="entry name" value="5' to 3' exonuclease, C-terminal subdomain"/>
    <property type="match status" value="1"/>
</dbReference>
<dbReference type="InterPro" id="IPR011260">
    <property type="entry name" value="RNAP_asu_C"/>
</dbReference>
<keyword evidence="5 10" id="KW-0548">Nucleotidyltransferase</keyword>
<feature type="compositionally biased region" description="Basic and acidic residues" evidence="8">
    <location>
        <begin position="333"/>
        <end position="345"/>
    </location>
</feature>
<proteinExistence type="inferred from homology"/>
<evidence type="ECO:0000256" key="8">
    <source>
        <dbReference type="SAM" id="MobiDB-lite"/>
    </source>
</evidence>
<accession>A0A485LZ11</accession>
<evidence type="ECO:0000313" key="10">
    <source>
        <dbReference type="EMBL" id="VFU12838.1"/>
    </source>
</evidence>
<dbReference type="Gene3D" id="3.30.1360.10">
    <property type="entry name" value="RNA polymerase, RBP11-like subunit"/>
    <property type="match status" value="1"/>
</dbReference>
<dbReference type="GO" id="GO:0005737">
    <property type="term" value="C:cytoplasm"/>
    <property type="evidence" value="ECO:0007669"/>
    <property type="project" value="UniProtKB-ARBA"/>
</dbReference>
<evidence type="ECO:0000256" key="2">
    <source>
        <dbReference type="ARBA" id="ARBA00012418"/>
    </source>
</evidence>
<dbReference type="Gene3D" id="2.170.120.12">
    <property type="entry name" value="DNA-directed RNA polymerase, insert domain"/>
    <property type="match status" value="1"/>
</dbReference>
<sequence length="345" mass="39265">MIEKNWKEIIKPGKLEIVEGTYTNTYARFNALPLERGFGVTIGNSLRRILLSSIYGSAIIGVRFEDSLGVLHEFSSIPGIYEDVTDIILNLKKVILKMHTDKPQVVTLEKTGPAEVTAGDIATGGNIEVINPEQHIATIENDMTLKMEMRVDWGRGYVPAEINKEKIDTHGWIAIDAIFSPVRRVSFNVTPTIVGRRTDYDRLSLEIWTNGVVTPDDALAYAAKINKEYMNTFINFQEEELERQASVDEKEKELNNNLFRTVEELELSVRSANCLKNANMTYIYELVQKSEAELLKTKNFGRKSLEEIKEKLAKMGLHIGMKIPNLPSPEEIEERRKKMEEEESK</sequence>
<dbReference type="Pfam" id="PF03118">
    <property type="entry name" value="RNA_pol_A_CTD"/>
    <property type="match status" value="1"/>
</dbReference>
<dbReference type="NCBIfam" id="NF003519">
    <property type="entry name" value="PRK05182.2-5"/>
    <property type="match status" value="1"/>
</dbReference>
<reference evidence="10" key="1">
    <citation type="submission" date="2019-03" db="EMBL/GenBank/DDBJ databases">
        <authorList>
            <person name="Hao L."/>
        </authorList>
    </citation>
    <scope>NUCLEOTIDE SEQUENCE</scope>
</reference>
<dbReference type="InterPro" id="IPR011262">
    <property type="entry name" value="DNA-dir_RNA_pol_insert"/>
</dbReference>
<evidence type="ECO:0000256" key="7">
    <source>
        <dbReference type="ARBA" id="ARBA00048552"/>
    </source>
</evidence>
<protein>
    <recommendedName>
        <fullName evidence="2">DNA-directed RNA polymerase</fullName>
        <ecNumber evidence="2">2.7.7.6</ecNumber>
    </recommendedName>
</protein>
<dbReference type="InterPro" id="IPR036603">
    <property type="entry name" value="RBP11-like"/>
</dbReference>
<name>A0A485LZ11_9ZZZZ</name>
<dbReference type="HAMAP" id="MF_00059">
    <property type="entry name" value="RNApol_bact_RpoA"/>
    <property type="match status" value="1"/>
</dbReference>
<dbReference type="EC" id="2.7.7.6" evidence="2"/>
<dbReference type="GO" id="GO:0046983">
    <property type="term" value="F:protein dimerization activity"/>
    <property type="evidence" value="ECO:0007669"/>
    <property type="project" value="InterPro"/>
</dbReference>
<feature type="region of interest" description="Disordered" evidence="8">
    <location>
        <begin position="323"/>
        <end position="345"/>
    </location>
</feature>
<evidence type="ECO:0000256" key="4">
    <source>
        <dbReference type="ARBA" id="ARBA00022679"/>
    </source>
</evidence>
<dbReference type="FunFam" id="2.170.120.12:FF:000001">
    <property type="entry name" value="DNA-directed RNA polymerase subunit alpha"/>
    <property type="match status" value="1"/>
</dbReference>
<dbReference type="InterPro" id="IPR036643">
    <property type="entry name" value="RNApol_insert_sf"/>
</dbReference>
<keyword evidence="6" id="KW-0804">Transcription</keyword>
<dbReference type="FunFam" id="1.10.150.20:FF:000001">
    <property type="entry name" value="DNA-directed RNA polymerase subunit alpha"/>
    <property type="match status" value="1"/>
</dbReference>
<dbReference type="SUPFAM" id="SSF55257">
    <property type="entry name" value="RBP11-like subunits of RNA polymerase"/>
    <property type="match status" value="1"/>
</dbReference>
<comment type="catalytic activity">
    <reaction evidence="7">
        <text>RNA(n) + a ribonucleoside 5'-triphosphate = RNA(n+1) + diphosphate</text>
        <dbReference type="Rhea" id="RHEA:21248"/>
        <dbReference type="Rhea" id="RHEA-COMP:14527"/>
        <dbReference type="Rhea" id="RHEA-COMP:17342"/>
        <dbReference type="ChEBI" id="CHEBI:33019"/>
        <dbReference type="ChEBI" id="CHEBI:61557"/>
        <dbReference type="ChEBI" id="CHEBI:140395"/>
        <dbReference type="EC" id="2.7.7.6"/>
    </reaction>
</comment>
<dbReference type="GO" id="GO:0003677">
    <property type="term" value="F:DNA binding"/>
    <property type="evidence" value="ECO:0007669"/>
    <property type="project" value="InterPro"/>
</dbReference>
<dbReference type="CDD" id="cd06928">
    <property type="entry name" value="RNAP_alpha_NTD"/>
    <property type="match status" value="1"/>
</dbReference>
<comment type="similarity">
    <text evidence="1">Belongs to the RNA polymerase alpha chain family.</text>
</comment>
<dbReference type="GO" id="GO:0000428">
    <property type="term" value="C:DNA-directed RNA polymerase complex"/>
    <property type="evidence" value="ECO:0007669"/>
    <property type="project" value="UniProtKB-KW"/>
</dbReference>
<keyword evidence="4 10" id="KW-0808">Transferase</keyword>
<evidence type="ECO:0000259" key="9">
    <source>
        <dbReference type="SMART" id="SM00662"/>
    </source>
</evidence>
<dbReference type="InterPro" id="IPR011773">
    <property type="entry name" value="DNA-dir_RpoA"/>
</dbReference>
<dbReference type="Pfam" id="PF01000">
    <property type="entry name" value="RNA_pol_A_bac"/>
    <property type="match status" value="1"/>
</dbReference>